<sequence length="296" mass="31326">MWLMGEVSITLPGRRRDRAPTSRFGRSSALQPQVSATGMPSAPSRVTIAAGGTQQREHDSDADHLGVALDAEQAAKALELEPASAEVAYHHASYLRSFGDLLRARQMLSDAALVHAEEPAIASSLGYLLLSERGAAGAAARRHGLQVLTRAAESGAWRGGAPWQHPVEYLSAVPPPPAGGVRPRGAYECLLSPLEGAAADLAAEAAAALERFTVQTEGIARPQGGWRELDLFDVIGRPSSLDDDVQGSAPADAAVEVAWREAEGFVWDDSPRIVLLLLLLHPAMTRMPICPALDAS</sequence>
<dbReference type="RefSeq" id="XP_005782559.1">
    <property type="nucleotide sequence ID" value="XM_005782502.1"/>
</dbReference>
<reference evidence="3" key="1">
    <citation type="journal article" date="2013" name="Nature">
        <title>Pan genome of the phytoplankton Emiliania underpins its global distribution.</title>
        <authorList>
            <person name="Read B.A."/>
            <person name="Kegel J."/>
            <person name="Klute M.J."/>
            <person name="Kuo A."/>
            <person name="Lefebvre S.C."/>
            <person name="Maumus F."/>
            <person name="Mayer C."/>
            <person name="Miller J."/>
            <person name="Monier A."/>
            <person name="Salamov A."/>
            <person name="Young J."/>
            <person name="Aguilar M."/>
            <person name="Claverie J.M."/>
            <person name="Frickenhaus S."/>
            <person name="Gonzalez K."/>
            <person name="Herman E.K."/>
            <person name="Lin Y.C."/>
            <person name="Napier J."/>
            <person name="Ogata H."/>
            <person name="Sarno A.F."/>
            <person name="Shmutz J."/>
            <person name="Schroeder D."/>
            <person name="de Vargas C."/>
            <person name="Verret F."/>
            <person name="von Dassow P."/>
            <person name="Valentin K."/>
            <person name="Van de Peer Y."/>
            <person name="Wheeler G."/>
            <person name="Dacks J.B."/>
            <person name="Delwiche C.F."/>
            <person name="Dyhrman S.T."/>
            <person name="Glockner G."/>
            <person name="John U."/>
            <person name="Richards T."/>
            <person name="Worden A.Z."/>
            <person name="Zhang X."/>
            <person name="Grigoriev I.V."/>
            <person name="Allen A.E."/>
            <person name="Bidle K."/>
            <person name="Borodovsky M."/>
            <person name="Bowler C."/>
            <person name="Brownlee C."/>
            <person name="Cock J.M."/>
            <person name="Elias M."/>
            <person name="Gladyshev V.N."/>
            <person name="Groth M."/>
            <person name="Guda C."/>
            <person name="Hadaegh A."/>
            <person name="Iglesias-Rodriguez M.D."/>
            <person name="Jenkins J."/>
            <person name="Jones B.M."/>
            <person name="Lawson T."/>
            <person name="Leese F."/>
            <person name="Lindquist E."/>
            <person name="Lobanov A."/>
            <person name="Lomsadze A."/>
            <person name="Malik S.B."/>
            <person name="Marsh M.E."/>
            <person name="Mackinder L."/>
            <person name="Mock T."/>
            <person name="Mueller-Roeber B."/>
            <person name="Pagarete A."/>
            <person name="Parker M."/>
            <person name="Probert I."/>
            <person name="Quesneville H."/>
            <person name="Raines C."/>
            <person name="Rensing S.A."/>
            <person name="Riano-Pachon D.M."/>
            <person name="Richier S."/>
            <person name="Rokitta S."/>
            <person name="Shiraiwa Y."/>
            <person name="Soanes D.M."/>
            <person name="van der Giezen M."/>
            <person name="Wahlund T.M."/>
            <person name="Williams B."/>
            <person name="Wilson W."/>
            <person name="Wolfe G."/>
            <person name="Wurch L.L."/>
        </authorList>
    </citation>
    <scope>NUCLEOTIDE SEQUENCE</scope>
</reference>
<dbReference type="AlphaFoldDB" id="A0A0D3K2Z5"/>
<dbReference type="EnsemblProtists" id="EOD30130">
    <property type="protein sequence ID" value="EOD30130"/>
    <property type="gene ID" value="EMIHUDRAFT_449779"/>
</dbReference>
<reference evidence="2" key="2">
    <citation type="submission" date="2024-10" db="UniProtKB">
        <authorList>
            <consortium name="EnsemblProtists"/>
        </authorList>
    </citation>
    <scope>IDENTIFICATION</scope>
</reference>
<feature type="compositionally biased region" description="Polar residues" evidence="1">
    <location>
        <begin position="24"/>
        <end position="38"/>
    </location>
</feature>
<keyword evidence="3" id="KW-1185">Reference proteome</keyword>
<evidence type="ECO:0000313" key="2">
    <source>
        <dbReference type="EnsemblProtists" id="EOD30130"/>
    </source>
</evidence>
<dbReference type="KEGG" id="ehx:EMIHUDRAFT_449779"/>
<protein>
    <submittedName>
        <fullName evidence="2">Uncharacterized protein</fullName>
    </submittedName>
</protein>
<name>A0A0D3K2Z5_EMIH1</name>
<dbReference type="HOGENOM" id="CLU_869960_0_0_1"/>
<organism evidence="2 3">
    <name type="scientific">Emiliania huxleyi (strain CCMP1516)</name>
    <dbReference type="NCBI Taxonomy" id="280463"/>
    <lineage>
        <taxon>Eukaryota</taxon>
        <taxon>Haptista</taxon>
        <taxon>Haptophyta</taxon>
        <taxon>Prymnesiophyceae</taxon>
        <taxon>Isochrysidales</taxon>
        <taxon>Noelaerhabdaceae</taxon>
        <taxon>Emiliania</taxon>
    </lineage>
</organism>
<dbReference type="PaxDb" id="2903-EOD30130"/>
<feature type="region of interest" description="Disordered" evidence="1">
    <location>
        <begin position="13"/>
        <end position="42"/>
    </location>
</feature>
<dbReference type="Proteomes" id="UP000013827">
    <property type="component" value="Unassembled WGS sequence"/>
</dbReference>
<accession>A0A0D3K2Z5</accession>
<proteinExistence type="predicted"/>
<evidence type="ECO:0000256" key="1">
    <source>
        <dbReference type="SAM" id="MobiDB-lite"/>
    </source>
</evidence>
<dbReference type="GeneID" id="17275404"/>
<evidence type="ECO:0000313" key="3">
    <source>
        <dbReference type="Proteomes" id="UP000013827"/>
    </source>
</evidence>